<dbReference type="GO" id="GO:0006559">
    <property type="term" value="P:L-phenylalanine catabolic process"/>
    <property type="evidence" value="ECO:0007669"/>
    <property type="project" value="TreeGrafter"/>
</dbReference>
<proteinExistence type="predicted"/>
<evidence type="ECO:0000313" key="4">
    <source>
        <dbReference type="Proteomes" id="UP000001192"/>
    </source>
</evidence>
<dbReference type="KEGG" id="bph:Bphy_6309"/>
<dbReference type="SFLD" id="SFLDS00019">
    <property type="entry name" value="Glutathione_Transferase_(cytos"/>
    <property type="match status" value="1"/>
</dbReference>
<protein>
    <submittedName>
        <fullName evidence="3">Glutathione S-transferase domain</fullName>
    </submittedName>
</protein>
<accession>B2JWL4</accession>
<dbReference type="InterPro" id="IPR036282">
    <property type="entry name" value="Glutathione-S-Trfase_C_sf"/>
</dbReference>
<evidence type="ECO:0000259" key="2">
    <source>
        <dbReference type="PROSITE" id="PS50405"/>
    </source>
</evidence>
<dbReference type="Gene3D" id="3.40.30.10">
    <property type="entry name" value="Glutaredoxin"/>
    <property type="match status" value="1"/>
</dbReference>
<dbReference type="InterPro" id="IPR004046">
    <property type="entry name" value="GST_C"/>
</dbReference>
<geneLocation type="plasmid" evidence="3 4">
    <name>pBPHY01</name>
</geneLocation>
<organism evidence="3 4">
    <name type="scientific">Paraburkholderia phymatum (strain DSM 17167 / CIP 108236 / LMG 21445 / STM815)</name>
    <name type="common">Burkholderia phymatum</name>
    <dbReference type="NCBI Taxonomy" id="391038"/>
    <lineage>
        <taxon>Bacteria</taxon>
        <taxon>Pseudomonadati</taxon>
        <taxon>Pseudomonadota</taxon>
        <taxon>Betaproteobacteria</taxon>
        <taxon>Burkholderiales</taxon>
        <taxon>Burkholderiaceae</taxon>
        <taxon>Paraburkholderia</taxon>
    </lineage>
</organism>
<dbReference type="CDD" id="cd00299">
    <property type="entry name" value="GST_C_family"/>
    <property type="match status" value="1"/>
</dbReference>
<dbReference type="Proteomes" id="UP000001192">
    <property type="component" value="Plasmid pBPHY01"/>
</dbReference>
<feature type="domain" description="GST C-terminal" evidence="2">
    <location>
        <begin position="86"/>
        <end position="246"/>
    </location>
</feature>
<keyword evidence="4" id="KW-1185">Reference proteome</keyword>
<dbReference type="HOGENOM" id="CLU_011226_5_3_4"/>
<dbReference type="Pfam" id="PF00043">
    <property type="entry name" value="GST_C"/>
    <property type="match status" value="1"/>
</dbReference>
<dbReference type="Pfam" id="PF13417">
    <property type="entry name" value="GST_N_3"/>
    <property type="match status" value="1"/>
</dbReference>
<name>B2JWL4_PARP8</name>
<dbReference type="PANTHER" id="PTHR42673:SF4">
    <property type="entry name" value="MALEYLACETOACETATE ISOMERASE"/>
    <property type="match status" value="1"/>
</dbReference>
<keyword evidence="3" id="KW-0614">Plasmid</keyword>
<dbReference type="AlphaFoldDB" id="B2JWL4"/>
<dbReference type="InterPro" id="IPR004045">
    <property type="entry name" value="Glutathione_S-Trfase_N"/>
</dbReference>
<dbReference type="EMBL" id="CP001045">
    <property type="protein sequence ID" value="ACC75341.1"/>
    <property type="molecule type" value="Genomic_DNA"/>
</dbReference>
<dbReference type="SUPFAM" id="SSF47616">
    <property type="entry name" value="GST C-terminal domain-like"/>
    <property type="match status" value="1"/>
</dbReference>
<feature type="domain" description="GST N-terminal" evidence="1">
    <location>
        <begin position="1"/>
        <end position="81"/>
    </location>
</feature>
<dbReference type="SFLD" id="SFLDG00358">
    <property type="entry name" value="Main_(cytGST)"/>
    <property type="match status" value="1"/>
</dbReference>
<sequence length="267" mass="30224">MLFLHHSPVSVSSQKVRMALAEKGLEWTDCIVDLLTGEHCQPAFRHLNEWAEVPVLMHGDMTLVDSWLICEYLDDVVPQTPLMPATPHDRYLARHWNLWIEREVHEATGMLTYAVMGQPLLAQLDAQRIAVLLDAIPDVRVRAWRATVLEKGLDAPGLADAVLKIRRFVQRMESMLDGPHGWLAGNAFSLADVAALPYLMRAEHLGLGSLMTFEDHPLVRSWYLRMQSRPSMQPSLVRYFDADTQALMMRLVVDAQPKLEALVRATA</sequence>
<dbReference type="SUPFAM" id="SSF52833">
    <property type="entry name" value="Thioredoxin-like"/>
    <property type="match status" value="1"/>
</dbReference>
<dbReference type="PROSITE" id="PS50405">
    <property type="entry name" value="GST_CTER"/>
    <property type="match status" value="1"/>
</dbReference>
<dbReference type="GO" id="GO:0016034">
    <property type="term" value="F:maleylacetoacetate isomerase activity"/>
    <property type="evidence" value="ECO:0007669"/>
    <property type="project" value="TreeGrafter"/>
</dbReference>
<dbReference type="GO" id="GO:0006749">
    <property type="term" value="P:glutathione metabolic process"/>
    <property type="evidence" value="ECO:0007669"/>
    <property type="project" value="TreeGrafter"/>
</dbReference>
<gene>
    <name evidence="3" type="ordered locus">Bphy_6309</name>
</gene>
<keyword evidence="3" id="KW-0808">Transferase</keyword>
<dbReference type="InterPro" id="IPR010987">
    <property type="entry name" value="Glutathione-S-Trfase_C-like"/>
</dbReference>
<dbReference type="InterPro" id="IPR040079">
    <property type="entry name" value="Glutathione_S-Trfase"/>
</dbReference>
<dbReference type="OrthoDB" id="9797500at2"/>
<dbReference type="InterPro" id="IPR036249">
    <property type="entry name" value="Thioredoxin-like_sf"/>
</dbReference>
<dbReference type="Gene3D" id="1.20.1050.10">
    <property type="match status" value="1"/>
</dbReference>
<dbReference type="CDD" id="cd00570">
    <property type="entry name" value="GST_N_family"/>
    <property type="match status" value="1"/>
</dbReference>
<dbReference type="PANTHER" id="PTHR42673">
    <property type="entry name" value="MALEYLACETOACETATE ISOMERASE"/>
    <property type="match status" value="1"/>
</dbReference>
<evidence type="ECO:0000259" key="1">
    <source>
        <dbReference type="PROSITE" id="PS50404"/>
    </source>
</evidence>
<evidence type="ECO:0000313" key="3">
    <source>
        <dbReference type="EMBL" id="ACC75341.1"/>
    </source>
</evidence>
<dbReference type="PROSITE" id="PS50404">
    <property type="entry name" value="GST_NTER"/>
    <property type="match status" value="1"/>
</dbReference>
<dbReference type="GO" id="GO:0004364">
    <property type="term" value="F:glutathione transferase activity"/>
    <property type="evidence" value="ECO:0007669"/>
    <property type="project" value="TreeGrafter"/>
</dbReference>
<reference evidence="4" key="1">
    <citation type="journal article" date="2014" name="Stand. Genomic Sci.">
        <title>Complete genome sequence of Burkholderia phymatum STM815(T), a broad host range and efficient nitrogen-fixing symbiont of Mimosa species.</title>
        <authorList>
            <person name="Moulin L."/>
            <person name="Klonowska A."/>
            <person name="Caroline B."/>
            <person name="Booth K."/>
            <person name="Vriezen J.A."/>
            <person name="Melkonian R."/>
            <person name="James E.K."/>
            <person name="Young J.P."/>
            <person name="Bena G."/>
            <person name="Hauser L."/>
            <person name="Land M."/>
            <person name="Kyrpides N."/>
            <person name="Bruce D."/>
            <person name="Chain P."/>
            <person name="Copeland A."/>
            <person name="Pitluck S."/>
            <person name="Woyke T."/>
            <person name="Lizotte-Waniewski M."/>
            <person name="Bristow J."/>
            <person name="Riley M."/>
        </authorList>
    </citation>
    <scope>NUCLEOTIDE SEQUENCE [LARGE SCALE GENOMIC DNA]</scope>
    <source>
        <strain evidence="4">DSM 17167 / CIP 108236 / LMG 21445 / STM815</strain>
        <plasmid evidence="4">Plasmid pBPHY01</plasmid>
    </source>
</reference>